<reference evidence="6" key="1">
    <citation type="submission" date="2019-01" db="EMBL/GenBank/DDBJ databases">
        <title>Oenococcus sicerae UCMA17102.</title>
        <authorList>
            <person name="Cousin F.J."/>
            <person name="Le Guellec R."/>
            <person name="Cretenet M."/>
        </authorList>
    </citation>
    <scope>NUCLEOTIDE SEQUENCE</scope>
    <source>
        <strain evidence="6">UCMA17102</strain>
    </source>
</reference>
<dbReference type="InterPro" id="IPR051202">
    <property type="entry name" value="Peptidase_C40"/>
</dbReference>
<organism evidence="6 7">
    <name type="scientific">Oenococcus sicerae</name>
    <dbReference type="NCBI Taxonomy" id="2203724"/>
    <lineage>
        <taxon>Bacteria</taxon>
        <taxon>Bacillati</taxon>
        <taxon>Bacillota</taxon>
        <taxon>Bacilli</taxon>
        <taxon>Lactobacillales</taxon>
        <taxon>Lactobacillaceae</taxon>
        <taxon>Oenococcus</taxon>
    </lineage>
</organism>
<accession>A0AAJ1RAH1</accession>
<keyword evidence="2" id="KW-0645">Protease</keyword>
<dbReference type="Pfam" id="PF00877">
    <property type="entry name" value="NLPC_P60"/>
    <property type="match status" value="1"/>
</dbReference>
<dbReference type="RefSeq" id="WP_301711373.1">
    <property type="nucleotide sequence ID" value="NZ_SDWY01000003.1"/>
</dbReference>
<dbReference type="SUPFAM" id="SSF54001">
    <property type="entry name" value="Cysteine proteinases"/>
    <property type="match status" value="1"/>
</dbReference>
<dbReference type="InterPro" id="IPR038765">
    <property type="entry name" value="Papain-like_cys_pep_sf"/>
</dbReference>
<keyword evidence="4" id="KW-0788">Thiol protease</keyword>
<gene>
    <name evidence="6" type="ORF">EVC35_06925</name>
</gene>
<evidence type="ECO:0000256" key="1">
    <source>
        <dbReference type="ARBA" id="ARBA00007074"/>
    </source>
</evidence>
<evidence type="ECO:0000259" key="5">
    <source>
        <dbReference type="PROSITE" id="PS51935"/>
    </source>
</evidence>
<sequence length="416" mass="46924">MQFRNYFTNDNQWIFSPNTSIGEVSQYFPDMRTFQFQGRFISDELISQIEGIESHFSSVESSLDDLTDFLMTKMLPIKKWVHSRDQYAENTALFALNIGIIPFENPDGSKGRSLSYSFQIFRNQSMIDLVKHGSWLDDQVSGFEEINYYFARTEDLLNFRHLQTGLAKKPSDVFRLAQPYIDDLNNQEIIIRRIEAEKSPSFLAINLTADFDNWEKSGAAQLDKINGFDVQSKISGLFKHVSNKQLAELKHKADIFKNLQQIKKETADPNNYEAYESVRNAQIKLPKKYATNEPASVKRTLASALSLIGTPFAWGGRDEKGFDIPGFIEYLRAISGLTALGGKVYIQAAKLRELGKQKANLSKSLPGDLLFWGQRGAEFQVGLYIGGGQYIGLKGPDSKLAIQAISGLPTAYKGIF</sequence>
<evidence type="ECO:0000313" key="7">
    <source>
        <dbReference type="Proteomes" id="UP001167919"/>
    </source>
</evidence>
<dbReference type="Gene3D" id="3.90.1720.10">
    <property type="entry name" value="endopeptidase domain like (from Nostoc punctiforme)"/>
    <property type="match status" value="1"/>
</dbReference>
<dbReference type="AlphaFoldDB" id="A0AAJ1RAH1"/>
<dbReference type="GO" id="GO:0008234">
    <property type="term" value="F:cysteine-type peptidase activity"/>
    <property type="evidence" value="ECO:0007669"/>
    <property type="project" value="UniProtKB-KW"/>
</dbReference>
<dbReference type="EMBL" id="SDWY01000003">
    <property type="protein sequence ID" value="MDN6900737.1"/>
    <property type="molecule type" value="Genomic_DNA"/>
</dbReference>
<comment type="caution">
    <text evidence="6">The sequence shown here is derived from an EMBL/GenBank/DDBJ whole genome shotgun (WGS) entry which is preliminary data.</text>
</comment>
<dbReference type="PANTHER" id="PTHR47053">
    <property type="entry name" value="MUREIN DD-ENDOPEPTIDASE MEPH-RELATED"/>
    <property type="match status" value="1"/>
</dbReference>
<comment type="similarity">
    <text evidence="1">Belongs to the peptidase C40 family.</text>
</comment>
<feature type="domain" description="NlpC/P60" evidence="5">
    <location>
        <begin position="294"/>
        <end position="416"/>
    </location>
</feature>
<dbReference type="Proteomes" id="UP001167919">
    <property type="component" value="Unassembled WGS sequence"/>
</dbReference>
<evidence type="ECO:0000256" key="2">
    <source>
        <dbReference type="ARBA" id="ARBA00022670"/>
    </source>
</evidence>
<proteinExistence type="inferred from homology"/>
<name>A0AAJ1RAH1_9LACO</name>
<protein>
    <submittedName>
        <fullName evidence="6">Hydrolase</fullName>
    </submittedName>
</protein>
<dbReference type="PANTHER" id="PTHR47053:SF1">
    <property type="entry name" value="MUREIN DD-ENDOPEPTIDASE MEPH-RELATED"/>
    <property type="match status" value="1"/>
</dbReference>
<evidence type="ECO:0000256" key="4">
    <source>
        <dbReference type="ARBA" id="ARBA00022807"/>
    </source>
</evidence>
<evidence type="ECO:0000256" key="3">
    <source>
        <dbReference type="ARBA" id="ARBA00022801"/>
    </source>
</evidence>
<keyword evidence="3 6" id="KW-0378">Hydrolase</keyword>
<dbReference type="PROSITE" id="PS51935">
    <property type="entry name" value="NLPC_P60"/>
    <property type="match status" value="1"/>
</dbReference>
<dbReference type="GO" id="GO:0006508">
    <property type="term" value="P:proteolysis"/>
    <property type="evidence" value="ECO:0007669"/>
    <property type="project" value="UniProtKB-KW"/>
</dbReference>
<dbReference type="InterPro" id="IPR000064">
    <property type="entry name" value="NLP_P60_dom"/>
</dbReference>
<evidence type="ECO:0000313" key="6">
    <source>
        <dbReference type="EMBL" id="MDN6900737.1"/>
    </source>
</evidence>